<dbReference type="GO" id="GO:0005634">
    <property type="term" value="C:nucleus"/>
    <property type="evidence" value="ECO:0007669"/>
    <property type="project" value="UniProtKB-SubCell"/>
</dbReference>
<evidence type="ECO:0000256" key="6">
    <source>
        <dbReference type="SAM" id="MobiDB-lite"/>
    </source>
</evidence>
<feature type="domain" description="AP2/ERF" evidence="7">
    <location>
        <begin position="1"/>
        <end position="45"/>
    </location>
</feature>
<dbReference type="GO" id="GO:0003700">
    <property type="term" value="F:DNA-binding transcription factor activity"/>
    <property type="evidence" value="ECO:0007669"/>
    <property type="project" value="InterPro"/>
</dbReference>
<dbReference type="CDD" id="cd00018">
    <property type="entry name" value="AP2"/>
    <property type="match status" value="1"/>
</dbReference>
<dbReference type="SMART" id="SM00380">
    <property type="entry name" value="AP2"/>
    <property type="match status" value="1"/>
</dbReference>
<dbReference type="AlphaFoldDB" id="A0AAD3SPW9"/>
<dbReference type="InterPro" id="IPR001471">
    <property type="entry name" value="AP2/ERF_dom"/>
</dbReference>
<dbReference type="PROSITE" id="PS51032">
    <property type="entry name" value="AP2_ERF"/>
    <property type="match status" value="1"/>
</dbReference>
<accession>A0AAD3SPW9</accession>
<comment type="subcellular location">
    <subcellularLocation>
        <location evidence="1">Nucleus</location>
    </subcellularLocation>
</comment>
<gene>
    <name evidence="8" type="ORF">Nepgr_016127</name>
</gene>
<dbReference type="SUPFAM" id="SSF54171">
    <property type="entry name" value="DNA-binding domain"/>
    <property type="match status" value="1"/>
</dbReference>
<dbReference type="EMBL" id="BSYO01000013">
    <property type="protein sequence ID" value="GMH14286.1"/>
    <property type="molecule type" value="Genomic_DNA"/>
</dbReference>
<keyword evidence="3" id="KW-0238">DNA-binding</keyword>
<dbReference type="Gene3D" id="3.30.730.10">
    <property type="entry name" value="AP2/ERF domain"/>
    <property type="match status" value="1"/>
</dbReference>
<evidence type="ECO:0000256" key="4">
    <source>
        <dbReference type="ARBA" id="ARBA00023163"/>
    </source>
</evidence>
<evidence type="ECO:0000256" key="2">
    <source>
        <dbReference type="ARBA" id="ARBA00023015"/>
    </source>
</evidence>
<reference evidence="8" key="1">
    <citation type="submission" date="2023-05" db="EMBL/GenBank/DDBJ databases">
        <title>Nepenthes gracilis genome sequencing.</title>
        <authorList>
            <person name="Fukushima K."/>
        </authorList>
    </citation>
    <scope>NUCLEOTIDE SEQUENCE</scope>
    <source>
        <strain evidence="8">SING2019-196</strain>
    </source>
</reference>
<keyword evidence="4" id="KW-0804">Transcription</keyword>
<protein>
    <recommendedName>
        <fullName evidence="7">AP2/ERF domain-containing protein</fullName>
    </recommendedName>
</protein>
<name>A0AAD3SPW9_NEPGR</name>
<evidence type="ECO:0000256" key="3">
    <source>
        <dbReference type="ARBA" id="ARBA00023125"/>
    </source>
</evidence>
<evidence type="ECO:0000256" key="1">
    <source>
        <dbReference type="ARBA" id="ARBA00004123"/>
    </source>
</evidence>
<organism evidence="8 9">
    <name type="scientific">Nepenthes gracilis</name>
    <name type="common">Slender pitcher plant</name>
    <dbReference type="NCBI Taxonomy" id="150966"/>
    <lineage>
        <taxon>Eukaryota</taxon>
        <taxon>Viridiplantae</taxon>
        <taxon>Streptophyta</taxon>
        <taxon>Embryophyta</taxon>
        <taxon>Tracheophyta</taxon>
        <taxon>Spermatophyta</taxon>
        <taxon>Magnoliopsida</taxon>
        <taxon>eudicotyledons</taxon>
        <taxon>Gunneridae</taxon>
        <taxon>Pentapetalae</taxon>
        <taxon>Caryophyllales</taxon>
        <taxon>Nepenthaceae</taxon>
        <taxon>Nepenthes</taxon>
    </lineage>
</organism>
<keyword evidence="2" id="KW-0805">Transcription regulation</keyword>
<dbReference type="PANTHER" id="PTHR31194:SF222">
    <property type="entry name" value="ETHYLENE-RESPONSIVE TRANSCRIPTION FACTOR ERF120-RELATED"/>
    <property type="match status" value="1"/>
</dbReference>
<evidence type="ECO:0000259" key="7">
    <source>
        <dbReference type="PROSITE" id="PS51032"/>
    </source>
</evidence>
<dbReference type="InterPro" id="IPR050913">
    <property type="entry name" value="AP2/ERF_ERF"/>
</dbReference>
<dbReference type="InterPro" id="IPR016177">
    <property type="entry name" value="DNA-bd_dom_sf"/>
</dbReference>
<dbReference type="PANTHER" id="PTHR31194">
    <property type="entry name" value="SHN SHINE , DNA BINDING / TRANSCRIPTION FACTOR"/>
    <property type="match status" value="1"/>
</dbReference>
<keyword evidence="5" id="KW-0539">Nucleus</keyword>
<comment type="caution">
    <text evidence="8">The sequence shown here is derived from an EMBL/GenBank/DDBJ whole genome shotgun (WGS) entry which is preliminary data.</text>
</comment>
<proteinExistence type="predicted"/>
<sequence length="292" mass="31195">MLLAYSQCRKRRVWLGTFETAEEAARAYDEASILMNGRNAKTNFPVARGQPADSSGTTIAINEDAPASTTALSSILSAKLRKGCKTTSPSLTCLKLDTENSQIGVWQQKRSGSRSGPSWVMTVELGRKNADGPLEPALGVDTTMPGVEDSAGANNDVATAALTNCRNAKPVNTKIGNNIEAAPALPNAFSSIPTAKFRKCCKIPPPSLTCLNLDAESSRIGLLQHERSEARSDSSSRVITLELGRKNERSPPEPTLGPDLVMPRAEAQGAKSGMNDEEIIALQMIEELLNSN</sequence>
<evidence type="ECO:0000313" key="9">
    <source>
        <dbReference type="Proteomes" id="UP001279734"/>
    </source>
</evidence>
<feature type="region of interest" description="Disordered" evidence="6">
    <location>
        <begin position="227"/>
        <end position="260"/>
    </location>
</feature>
<keyword evidence="9" id="KW-1185">Reference proteome</keyword>
<evidence type="ECO:0000256" key="5">
    <source>
        <dbReference type="ARBA" id="ARBA00023242"/>
    </source>
</evidence>
<evidence type="ECO:0000313" key="8">
    <source>
        <dbReference type="EMBL" id="GMH14286.1"/>
    </source>
</evidence>
<dbReference type="InterPro" id="IPR036955">
    <property type="entry name" value="AP2/ERF_dom_sf"/>
</dbReference>
<dbReference type="GO" id="GO:0003677">
    <property type="term" value="F:DNA binding"/>
    <property type="evidence" value="ECO:0007669"/>
    <property type="project" value="UniProtKB-KW"/>
</dbReference>
<dbReference type="Proteomes" id="UP001279734">
    <property type="component" value="Unassembled WGS sequence"/>
</dbReference>